<evidence type="ECO:0000256" key="2">
    <source>
        <dbReference type="ARBA" id="ARBA00022692"/>
    </source>
</evidence>
<dbReference type="InterPro" id="IPR009125">
    <property type="entry name" value="ATPMK"/>
</dbReference>
<gene>
    <name evidence="7" type="primary">CG15459-RA</name>
</gene>
<dbReference type="PANTHER" id="PTHR34038">
    <property type="entry name" value="ATP SYNTHASE MEMBRANE SUBUNIT DAPIT, MITOCHONDRIAL"/>
    <property type="match status" value="1"/>
</dbReference>
<evidence type="ECO:0000256" key="6">
    <source>
        <dbReference type="SAM" id="MobiDB-lite"/>
    </source>
</evidence>
<feature type="compositionally biased region" description="Basic and acidic residues" evidence="6">
    <location>
        <begin position="163"/>
        <end position="176"/>
    </location>
</feature>
<feature type="compositionally biased region" description="Basic and acidic residues" evidence="6">
    <location>
        <begin position="119"/>
        <end position="143"/>
    </location>
</feature>
<sequence length="336" mass="36279">LLVIRFSLGAIGRTHSALTRTRPQIQISRSSPVAMADGFKKYFNGTTINGRANVAKATYATLALLFIVYKLRRGSGKTGELASGKCSCESDHESSLNGDIGVYGADPDCSVCRERSERAMTEFDREQQRRAAGEDDNGCRDDPPPPPPPPTSGGSGSAPRRKCPCEEPQRRAEGAVKHSSHSSWARGQQIQPPNQYQQYKQPEAEQVRPASQVMGQVHDAFYRVLRGVVGAVLGNAAVNTSGTASDSPAQAAAVEVSRDELDEDERDDGQDDETPLKRRTAPRSCVPTGSQENASGQPEELGREQADDQPQAEEQAEYSAFSDGFTSGLSFTSDEK</sequence>
<organism evidence="7">
    <name type="scientific">Drosophila melanogaster</name>
    <name type="common">Fruit fly</name>
    <dbReference type="NCBI Taxonomy" id="7227"/>
    <lineage>
        <taxon>Eukaryota</taxon>
        <taxon>Metazoa</taxon>
        <taxon>Ecdysozoa</taxon>
        <taxon>Arthropoda</taxon>
        <taxon>Hexapoda</taxon>
        <taxon>Insecta</taxon>
        <taxon>Pterygota</taxon>
        <taxon>Neoptera</taxon>
        <taxon>Endopterygota</taxon>
        <taxon>Diptera</taxon>
        <taxon>Brachycera</taxon>
        <taxon>Muscomorpha</taxon>
        <taxon>Ephydroidea</taxon>
        <taxon>Drosophilidae</taxon>
        <taxon>Drosophila</taxon>
        <taxon>Sophophora</taxon>
    </lineage>
</organism>
<dbReference type="HOGENOM" id="CLU_819563_0_0_1"/>
<keyword evidence="2" id="KW-0812">Transmembrane</keyword>
<feature type="compositionally biased region" description="Low complexity" evidence="6">
    <location>
        <begin position="188"/>
        <end position="201"/>
    </location>
</feature>
<feature type="non-terminal residue" evidence="7">
    <location>
        <position position="1"/>
    </location>
</feature>
<feature type="region of interest" description="Disordered" evidence="6">
    <location>
        <begin position="119"/>
        <end position="211"/>
    </location>
</feature>
<feature type="compositionally biased region" description="Polar residues" evidence="6">
    <location>
        <begin position="287"/>
        <end position="296"/>
    </location>
</feature>
<dbReference type="GO" id="GO:0031966">
    <property type="term" value="C:mitochondrial membrane"/>
    <property type="evidence" value="ECO:0007669"/>
    <property type="project" value="UniProtKB-SubCell"/>
</dbReference>
<dbReference type="EMBL" id="BT132980">
    <property type="protein sequence ID" value="AEX31650.1"/>
    <property type="molecule type" value="mRNA"/>
</dbReference>
<keyword evidence="3" id="KW-1133">Transmembrane helix</keyword>
<protein>
    <submittedName>
        <fullName evidence="7">FI19338p1</fullName>
    </submittedName>
</protein>
<dbReference type="ExpressionAtlas" id="H1UU96">
    <property type="expression patterns" value="baseline and differential"/>
</dbReference>
<feature type="compositionally biased region" description="Polar residues" evidence="6">
    <location>
        <begin position="324"/>
        <end position="336"/>
    </location>
</feature>
<name>H1UU96_DROME</name>
<evidence type="ECO:0000256" key="5">
    <source>
        <dbReference type="ARBA" id="ARBA00023136"/>
    </source>
</evidence>
<evidence type="ECO:0000256" key="3">
    <source>
        <dbReference type="ARBA" id="ARBA00022989"/>
    </source>
</evidence>
<keyword evidence="4" id="KW-0496">Mitochondrion</keyword>
<dbReference type="OrthoDB" id="9435504at2759"/>
<reference evidence="7" key="1">
    <citation type="submission" date="2012-01" db="EMBL/GenBank/DDBJ databases">
        <authorList>
            <person name="Carlson J."/>
            <person name="Booth B."/>
            <person name="Frise E."/>
            <person name="Park S."/>
            <person name="Wan K."/>
            <person name="Yu C."/>
            <person name="Celniker S."/>
        </authorList>
    </citation>
    <scope>NUCLEOTIDE SEQUENCE</scope>
</reference>
<evidence type="ECO:0000313" key="7">
    <source>
        <dbReference type="EMBL" id="AEX31650.1"/>
    </source>
</evidence>
<dbReference type="AlphaFoldDB" id="H1UU96"/>
<dbReference type="Bgee" id="FBgn0031108">
    <property type="expression patterns" value="Expressed in early-mid elongation-stage spermatid (Drosophila) in testis and 24 other cell types or tissues"/>
</dbReference>
<dbReference type="PANTHER" id="PTHR34038:SF1">
    <property type="entry name" value="ATP SYNTHASE MEMBRANE SUBUNIT K, MITOCHONDRIAL"/>
    <property type="match status" value="1"/>
</dbReference>
<evidence type="ECO:0000256" key="4">
    <source>
        <dbReference type="ARBA" id="ARBA00023128"/>
    </source>
</evidence>
<feature type="compositionally biased region" description="Acidic residues" evidence="6">
    <location>
        <begin position="260"/>
        <end position="273"/>
    </location>
</feature>
<feature type="region of interest" description="Disordered" evidence="6">
    <location>
        <begin position="238"/>
        <end position="336"/>
    </location>
</feature>
<dbReference type="Pfam" id="PF14960">
    <property type="entry name" value="ATP_synth_reg"/>
    <property type="match status" value="1"/>
</dbReference>
<proteinExistence type="evidence at transcript level"/>
<keyword evidence="5" id="KW-0472">Membrane</keyword>
<comment type="subcellular location">
    <subcellularLocation>
        <location evidence="1">Mitochondrion membrane</location>
        <topology evidence="1">Single-pass membrane protein</topology>
    </subcellularLocation>
</comment>
<accession>H1UU96</accession>
<dbReference type="VEuPathDB" id="VectorBase:FBgn0031108"/>
<evidence type="ECO:0000256" key="1">
    <source>
        <dbReference type="ARBA" id="ARBA00004304"/>
    </source>
</evidence>
<dbReference type="IntAct" id="H1UU96">
    <property type="interactions" value="4"/>
</dbReference>